<dbReference type="SUPFAM" id="SSF52499">
    <property type="entry name" value="Isochorismatase-like hydrolases"/>
    <property type="match status" value="1"/>
</dbReference>
<dbReference type="EMBL" id="CP109535">
    <property type="protein sequence ID" value="WTY99913.1"/>
    <property type="molecule type" value="Genomic_DNA"/>
</dbReference>
<gene>
    <name evidence="4" type="ORF">OG626_35915</name>
</gene>
<sequence>MSLTTLDARTALVVIDLQQLVMSIDTQPHSTGEVLARTTHIADAFRARELPVILVRTTGQPHGRTEHNRNQDSHGTPPEGWDTLDAALTADAHHLITKQSWDAFADTGLHTLLRKLGITQLVFTGIATTMGVESTARTAHAHGYHVSLITDAMADRDAAHHDHSLTHVFPHLGETGTTAELLAQLP</sequence>
<dbReference type="InterPro" id="IPR050272">
    <property type="entry name" value="Isochorismatase-like_hydrls"/>
</dbReference>
<protein>
    <submittedName>
        <fullName evidence="4">Isochorismatase family protein</fullName>
    </submittedName>
</protein>
<evidence type="ECO:0000259" key="3">
    <source>
        <dbReference type="Pfam" id="PF00857"/>
    </source>
</evidence>
<feature type="domain" description="Isochorismatase-like" evidence="3">
    <location>
        <begin position="10"/>
        <end position="180"/>
    </location>
</feature>
<dbReference type="InterPro" id="IPR000868">
    <property type="entry name" value="Isochorismatase-like_dom"/>
</dbReference>
<proteinExistence type="predicted"/>
<dbReference type="CDD" id="cd00431">
    <property type="entry name" value="cysteine_hydrolases"/>
    <property type="match status" value="1"/>
</dbReference>
<dbReference type="PANTHER" id="PTHR43540">
    <property type="entry name" value="PEROXYUREIDOACRYLATE/UREIDOACRYLATE AMIDOHYDROLASE-RELATED"/>
    <property type="match status" value="1"/>
</dbReference>
<feature type="compositionally biased region" description="Basic and acidic residues" evidence="2">
    <location>
        <begin position="63"/>
        <end position="72"/>
    </location>
</feature>
<dbReference type="Pfam" id="PF00857">
    <property type="entry name" value="Isochorismatase"/>
    <property type="match status" value="1"/>
</dbReference>
<dbReference type="Gene3D" id="3.40.50.850">
    <property type="entry name" value="Isochorismatase-like"/>
    <property type="match status" value="1"/>
</dbReference>
<feature type="region of interest" description="Disordered" evidence="2">
    <location>
        <begin position="58"/>
        <end position="79"/>
    </location>
</feature>
<evidence type="ECO:0000313" key="4">
    <source>
        <dbReference type="EMBL" id="WTY99913.1"/>
    </source>
</evidence>
<dbReference type="PANTHER" id="PTHR43540:SF7">
    <property type="entry name" value="ISOCHORISMATASE FAMILY PROTEIN YECD"/>
    <property type="match status" value="1"/>
</dbReference>
<accession>A0AAU3H3F1</accession>
<name>A0AAU3H3F1_9ACTN</name>
<organism evidence="4">
    <name type="scientific">Streptomyces sp. NBC_01401</name>
    <dbReference type="NCBI Taxonomy" id="2903854"/>
    <lineage>
        <taxon>Bacteria</taxon>
        <taxon>Bacillati</taxon>
        <taxon>Actinomycetota</taxon>
        <taxon>Actinomycetes</taxon>
        <taxon>Kitasatosporales</taxon>
        <taxon>Streptomycetaceae</taxon>
        <taxon>Streptomyces</taxon>
    </lineage>
</organism>
<evidence type="ECO:0000256" key="2">
    <source>
        <dbReference type="SAM" id="MobiDB-lite"/>
    </source>
</evidence>
<dbReference type="GO" id="GO:0016787">
    <property type="term" value="F:hydrolase activity"/>
    <property type="evidence" value="ECO:0007669"/>
    <property type="project" value="UniProtKB-KW"/>
</dbReference>
<dbReference type="AlphaFoldDB" id="A0AAU3H3F1"/>
<dbReference type="InterPro" id="IPR036380">
    <property type="entry name" value="Isochorismatase-like_sf"/>
</dbReference>
<evidence type="ECO:0000256" key="1">
    <source>
        <dbReference type="ARBA" id="ARBA00022801"/>
    </source>
</evidence>
<keyword evidence="1" id="KW-0378">Hydrolase</keyword>
<reference evidence="4" key="1">
    <citation type="submission" date="2022-10" db="EMBL/GenBank/DDBJ databases">
        <title>The complete genomes of actinobacterial strains from the NBC collection.</title>
        <authorList>
            <person name="Joergensen T.S."/>
            <person name="Alvarez Arevalo M."/>
            <person name="Sterndorff E.B."/>
            <person name="Faurdal D."/>
            <person name="Vuksanovic O."/>
            <person name="Mourched A.-S."/>
            <person name="Charusanti P."/>
            <person name="Shaw S."/>
            <person name="Blin K."/>
            <person name="Weber T."/>
        </authorList>
    </citation>
    <scope>NUCLEOTIDE SEQUENCE</scope>
    <source>
        <strain evidence="4">NBC_01401</strain>
    </source>
</reference>